<comment type="caution">
    <text evidence="1">The sequence shown here is derived from an EMBL/GenBank/DDBJ whole genome shotgun (WGS) entry which is preliminary data.</text>
</comment>
<reference evidence="1" key="1">
    <citation type="submission" date="2019-08" db="EMBL/GenBank/DDBJ databases">
        <authorList>
            <person name="Kucharzyk K."/>
            <person name="Murdoch R.W."/>
            <person name="Higgins S."/>
            <person name="Loffler F."/>
        </authorList>
    </citation>
    <scope>NUCLEOTIDE SEQUENCE</scope>
</reference>
<dbReference type="EMBL" id="VSSQ01067223">
    <property type="protein sequence ID" value="MPN19625.1"/>
    <property type="molecule type" value="Genomic_DNA"/>
</dbReference>
<protein>
    <recommendedName>
        <fullName evidence="2">DUF3795 domain-containing protein</fullName>
    </recommendedName>
</protein>
<evidence type="ECO:0000313" key="1">
    <source>
        <dbReference type="EMBL" id="MPN19625.1"/>
    </source>
</evidence>
<evidence type="ECO:0008006" key="2">
    <source>
        <dbReference type="Google" id="ProtNLM"/>
    </source>
</evidence>
<accession>A0A645FYX3</accession>
<organism evidence="1">
    <name type="scientific">bioreactor metagenome</name>
    <dbReference type="NCBI Taxonomy" id="1076179"/>
    <lineage>
        <taxon>unclassified sequences</taxon>
        <taxon>metagenomes</taxon>
        <taxon>ecological metagenomes</taxon>
    </lineage>
</organism>
<dbReference type="AlphaFoldDB" id="A0A645FYX3"/>
<sequence>MSVDGICRSCREGSGNPACKVRMCAKEKGVEMCALCESYPCEHFNEFFNGYPALKNDNLILREKGWKCWGQLQDERLTKGLERSL</sequence>
<name>A0A645FYX3_9ZZZZ</name>
<dbReference type="Pfam" id="PF12675">
    <property type="entry name" value="DUF3795"/>
    <property type="match status" value="1"/>
</dbReference>
<proteinExistence type="predicted"/>
<gene>
    <name evidence="1" type="ORF">SDC9_166997</name>
</gene>
<dbReference type="InterPro" id="IPR024227">
    <property type="entry name" value="DUF3795"/>
</dbReference>